<dbReference type="GO" id="GO:0004222">
    <property type="term" value="F:metalloendopeptidase activity"/>
    <property type="evidence" value="ECO:0007669"/>
    <property type="project" value="InterPro"/>
</dbReference>
<dbReference type="InterPro" id="IPR000718">
    <property type="entry name" value="Peptidase_M13"/>
</dbReference>
<proteinExistence type="inferred from homology"/>
<evidence type="ECO:0000256" key="1">
    <source>
        <dbReference type="ARBA" id="ARBA00007357"/>
    </source>
</evidence>
<gene>
    <name evidence="3" type="ORF">OFLC_LOCUS10779</name>
</gene>
<name>A0A183HTG5_9BILA</name>
<evidence type="ECO:0000313" key="3">
    <source>
        <dbReference type="EMBL" id="VDO71293.1"/>
    </source>
</evidence>
<evidence type="ECO:0000259" key="2">
    <source>
        <dbReference type="Pfam" id="PF05649"/>
    </source>
</evidence>
<dbReference type="GO" id="GO:0005886">
    <property type="term" value="C:plasma membrane"/>
    <property type="evidence" value="ECO:0007669"/>
    <property type="project" value="TreeGrafter"/>
</dbReference>
<dbReference type="AlphaFoldDB" id="A0A183HTG5"/>
<dbReference type="PANTHER" id="PTHR11733:SF230">
    <property type="entry name" value="NEPRILYSIN-2"/>
    <property type="match status" value="1"/>
</dbReference>
<dbReference type="WBParaSite" id="OFLC_0001077701-mRNA-1">
    <property type="protein sequence ID" value="OFLC_0001077701-mRNA-1"/>
    <property type="gene ID" value="OFLC_0001077701"/>
</dbReference>
<feature type="domain" description="Peptidase M13 N-terminal" evidence="2">
    <location>
        <begin position="5"/>
        <end position="89"/>
    </location>
</feature>
<dbReference type="GO" id="GO:0016485">
    <property type="term" value="P:protein processing"/>
    <property type="evidence" value="ECO:0007669"/>
    <property type="project" value="TreeGrafter"/>
</dbReference>
<reference evidence="5" key="1">
    <citation type="submission" date="2016-06" db="UniProtKB">
        <authorList>
            <consortium name="WormBaseParasite"/>
        </authorList>
    </citation>
    <scope>IDENTIFICATION</scope>
</reference>
<sequence>MQVPKMRWHSCVTRINNLMPMAVSSVYIRKHFDNEAKKQASEINDILLSPGVVEEMIELIMAAFVDMLQSEDWLTDRAKGFAKEKVLNILKLLFHFQFFLHCKKSELLKN</sequence>
<protein>
    <submittedName>
        <fullName evidence="5">Peptidase_M13_N domain-containing protein</fullName>
    </submittedName>
</protein>
<reference evidence="3 4" key="2">
    <citation type="submission" date="2018-11" db="EMBL/GenBank/DDBJ databases">
        <authorList>
            <consortium name="Pathogen Informatics"/>
        </authorList>
    </citation>
    <scope>NUCLEOTIDE SEQUENCE [LARGE SCALE GENOMIC DNA]</scope>
</reference>
<dbReference type="Gene3D" id="1.10.1380.10">
    <property type="entry name" value="Neutral endopeptidase , domain2"/>
    <property type="match status" value="1"/>
</dbReference>
<dbReference type="SUPFAM" id="SSF55486">
    <property type="entry name" value="Metalloproteases ('zincins'), catalytic domain"/>
    <property type="match status" value="1"/>
</dbReference>
<dbReference type="STRING" id="387005.A0A183HTG5"/>
<dbReference type="Proteomes" id="UP000267606">
    <property type="component" value="Unassembled WGS sequence"/>
</dbReference>
<evidence type="ECO:0000313" key="5">
    <source>
        <dbReference type="WBParaSite" id="OFLC_0001077701-mRNA-1"/>
    </source>
</evidence>
<dbReference type="InterPro" id="IPR008753">
    <property type="entry name" value="Peptidase_M13_N"/>
</dbReference>
<dbReference type="Pfam" id="PF05649">
    <property type="entry name" value="Peptidase_M13_N"/>
    <property type="match status" value="1"/>
</dbReference>
<accession>A0A183HTG5</accession>
<comment type="similarity">
    <text evidence="1">Belongs to the peptidase M13 family.</text>
</comment>
<dbReference type="InterPro" id="IPR042089">
    <property type="entry name" value="Peptidase_M13_dom_2"/>
</dbReference>
<dbReference type="PANTHER" id="PTHR11733">
    <property type="entry name" value="ZINC METALLOPROTEASE FAMILY M13 NEPRILYSIN-RELATED"/>
    <property type="match status" value="1"/>
</dbReference>
<dbReference type="PROSITE" id="PS51885">
    <property type="entry name" value="NEPRILYSIN"/>
    <property type="match status" value="1"/>
</dbReference>
<keyword evidence="4" id="KW-1185">Reference proteome</keyword>
<organism evidence="5">
    <name type="scientific">Onchocerca flexuosa</name>
    <dbReference type="NCBI Taxonomy" id="387005"/>
    <lineage>
        <taxon>Eukaryota</taxon>
        <taxon>Metazoa</taxon>
        <taxon>Ecdysozoa</taxon>
        <taxon>Nematoda</taxon>
        <taxon>Chromadorea</taxon>
        <taxon>Rhabditida</taxon>
        <taxon>Spirurina</taxon>
        <taxon>Spiruromorpha</taxon>
        <taxon>Filarioidea</taxon>
        <taxon>Onchocercidae</taxon>
        <taxon>Onchocerca</taxon>
    </lineage>
</organism>
<evidence type="ECO:0000313" key="4">
    <source>
        <dbReference type="Proteomes" id="UP000267606"/>
    </source>
</evidence>
<dbReference type="EMBL" id="UZAJ01014775">
    <property type="protein sequence ID" value="VDO71293.1"/>
    <property type="molecule type" value="Genomic_DNA"/>
</dbReference>